<dbReference type="InterPro" id="IPR004919">
    <property type="entry name" value="GmrSD_N"/>
</dbReference>
<dbReference type="Proteomes" id="UP000582085">
    <property type="component" value="Unassembled WGS sequence"/>
</dbReference>
<sequence>MNAQPMKAAEINLGKLFTNDFDFVIPEYQRPYAWGEEEALQLLADLEGALERDTEEPYFLGSVVLVKDAASSHSEVIDGQQRLTTLTILLSVLRDLVDDPAFRSAVHGFVEEPAVDWDDLPARPRLTLRPRDREFFRKNVQKDGATAALVDISDNQTSTDSQRGIRNNAKVLREKLVAWGESRLKELFKMLAKRTFVVTVSTPDLNSAYRIFSVMNARGLALAPSDIFKSQVIGAIPEQSRQHYADLWESLEENLGRDEFANLFLYIRMVVSRKRAVKSLLQEFPEQVLDPYLRANDGIAFITDVLEPYAKADMRLVAQDFAGGAEWEKVNAWLKRLVELDNDDWRPLALWALRAHPDDPAFLSDYLEKLERLAASMLLRREYRTPRMQRYHVLLDQLAEGRGLDAAAFALSDAEKAATLEQLTGDIYLTRPVRRYVLLRLDSMLADNPGASYDHSVITVEHVLPQNPAADSQWRQDFTDEEAERWVHRLGNLLLLNRRKNSQAQNYDFDKKKSVYFTSTKGVAMFALTTQVINTDSWTPAIVGERHERLVGLLADAWGLR</sequence>
<accession>A0ABR6DXB1</accession>
<proteinExistence type="predicted"/>
<dbReference type="EMBL" id="JACJIO010000003">
    <property type="protein sequence ID" value="MBA9080551.1"/>
    <property type="molecule type" value="Genomic_DNA"/>
</dbReference>
<evidence type="ECO:0000313" key="3">
    <source>
        <dbReference type="EMBL" id="MBA9080551.1"/>
    </source>
</evidence>
<feature type="domain" description="GmrSD restriction endonucleases C-terminal" evidence="2">
    <location>
        <begin position="428"/>
        <end position="551"/>
    </location>
</feature>
<dbReference type="InterPro" id="IPR011089">
    <property type="entry name" value="GmrSD_C"/>
</dbReference>
<evidence type="ECO:0000259" key="1">
    <source>
        <dbReference type="Pfam" id="PF03235"/>
    </source>
</evidence>
<feature type="domain" description="GmrSD restriction endonucleases N-terminal" evidence="1">
    <location>
        <begin position="14"/>
        <end position="232"/>
    </location>
</feature>
<gene>
    <name evidence="3" type="ORF">FHR79_000639</name>
</gene>
<dbReference type="PANTHER" id="PTHR35149">
    <property type="entry name" value="SLL5132 PROTEIN"/>
    <property type="match status" value="1"/>
</dbReference>
<evidence type="ECO:0000313" key="4">
    <source>
        <dbReference type="Proteomes" id="UP000582085"/>
    </source>
</evidence>
<dbReference type="PANTHER" id="PTHR35149:SF2">
    <property type="entry name" value="DUF262 DOMAIN-CONTAINING PROTEIN"/>
    <property type="match status" value="1"/>
</dbReference>
<dbReference type="Pfam" id="PF07510">
    <property type="entry name" value="GmrSD_C"/>
    <property type="match status" value="1"/>
</dbReference>
<dbReference type="Pfam" id="PF03235">
    <property type="entry name" value="GmrSD_N"/>
    <property type="match status" value="1"/>
</dbReference>
<evidence type="ECO:0008006" key="5">
    <source>
        <dbReference type="Google" id="ProtNLM"/>
    </source>
</evidence>
<name>A0ABR6DXB1_9MICC</name>
<keyword evidence="4" id="KW-1185">Reference proteome</keyword>
<dbReference type="RefSeq" id="WP_220478803.1">
    <property type="nucleotide sequence ID" value="NZ_JACJIO010000003.1"/>
</dbReference>
<organism evidence="3 4">
    <name type="scientific">Micrococcus aloeverae</name>
    <dbReference type="NCBI Taxonomy" id="1391911"/>
    <lineage>
        <taxon>Bacteria</taxon>
        <taxon>Bacillati</taxon>
        <taxon>Actinomycetota</taxon>
        <taxon>Actinomycetes</taxon>
        <taxon>Micrococcales</taxon>
        <taxon>Micrococcaceae</taxon>
        <taxon>Micrococcus</taxon>
    </lineage>
</organism>
<reference evidence="3 4" key="1">
    <citation type="submission" date="2020-08" db="EMBL/GenBank/DDBJ databases">
        <title>The Agave Microbiome: Exploring the role of microbial communities in plant adaptations to desert environments.</title>
        <authorList>
            <person name="Partida-Martinez L.P."/>
        </authorList>
    </citation>
    <scope>NUCLEOTIDE SEQUENCE [LARGE SCALE GENOMIC DNA]</scope>
    <source>
        <strain evidence="3 4">RAT4</strain>
    </source>
</reference>
<evidence type="ECO:0000259" key="2">
    <source>
        <dbReference type="Pfam" id="PF07510"/>
    </source>
</evidence>
<comment type="caution">
    <text evidence="3">The sequence shown here is derived from an EMBL/GenBank/DDBJ whole genome shotgun (WGS) entry which is preliminary data.</text>
</comment>
<protein>
    <recommendedName>
        <fullName evidence="5">DUF262 domain-containing protein</fullName>
    </recommendedName>
</protein>